<dbReference type="HOGENOM" id="CLU_2554601_0_0_11"/>
<accession>A4TCV4</accession>
<name>A4TCV4_MYCGI</name>
<gene>
    <name evidence="1" type="ordered locus">Mflv_3895</name>
</gene>
<organism evidence="1">
    <name type="scientific">Mycolicibacterium gilvum (strain PYR-GCK)</name>
    <name type="common">Mycobacterium gilvum (strain PYR-GCK)</name>
    <dbReference type="NCBI Taxonomy" id="350054"/>
    <lineage>
        <taxon>Bacteria</taxon>
        <taxon>Bacillati</taxon>
        <taxon>Actinomycetota</taxon>
        <taxon>Actinomycetes</taxon>
        <taxon>Mycobacteriales</taxon>
        <taxon>Mycobacteriaceae</taxon>
        <taxon>Mycolicibacterium</taxon>
    </lineage>
</organism>
<reference evidence="1" key="1">
    <citation type="submission" date="2007-04" db="EMBL/GenBank/DDBJ databases">
        <authorList>
            <consortium name="US DOE Joint Genome Institute"/>
            <person name="Copeland A."/>
            <person name="Lucas S."/>
            <person name="Lapidus A."/>
            <person name="Barry K."/>
            <person name="Detter J.C."/>
            <person name="Glavina del Rio T."/>
            <person name="Hammon N."/>
            <person name="Israni S."/>
            <person name="Dalin E."/>
            <person name="Tice H."/>
            <person name="Pitluck S."/>
            <person name="Chain P."/>
            <person name="Malfatti S."/>
            <person name="Shin M."/>
            <person name="Vergez L."/>
            <person name="Schmutz J."/>
            <person name="Larimer F."/>
            <person name="Land M."/>
            <person name="Hauser L."/>
            <person name="Kyrpides N."/>
            <person name="Mikhailova N."/>
            <person name="Miller C."/>
            <person name="Richardson P."/>
        </authorList>
    </citation>
    <scope>NUCLEOTIDE SEQUENCE</scope>
    <source>
        <strain evidence="1">PYR-GCK</strain>
    </source>
</reference>
<reference evidence="1" key="2">
    <citation type="journal article" date="2013" name="PLoS ONE">
        <title>A Gene Expression Study of the Activities of Aromatic Ring-Cleavage Dioxygenases in Mycobacterium gilvum PYR-GCK to Changes in Salinity and pH during Pyrene Degradation.</title>
        <authorList>
            <person name="Badejo A.C."/>
            <person name="Badejo A.O."/>
            <person name="Shin K.H."/>
            <person name="Chai Y.G."/>
        </authorList>
    </citation>
    <scope>NUCLEOTIDE SEQUENCE [LARGE SCALE GENOMIC DNA]</scope>
    <source>
        <strain evidence="1">PYR-GCK</strain>
    </source>
</reference>
<evidence type="ECO:0000313" key="1">
    <source>
        <dbReference type="EMBL" id="ABP46366.1"/>
    </source>
</evidence>
<dbReference type="EMBL" id="CP000656">
    <property type="protein sequence ID" value="ABP46366.1"/>
    <property type="molecule type" value="Genomic_DNA"/>
</dbReference>
<sequence length="82" mass="9347">MTPKPAPFDCALCDTRIGRDRPHLIVGTNTVHIRCAEQRSAHNTIYPDCHIRWHDVWDHPLQTATRGGADQLLRPDHTEEIA</sequence>
<dbReference type="KEGG" id="mgi:Mflv_3895"/>
<dbReference type="STRING" id="350054.Mflv_3895"/>
<protein>
    <submittedName>
        <fullName evidence="1">Uncharacterized protein</fullName>
    </submittedName>
</protein>
<dbReference type="AlphaFoldDB" id="A4TCV4"/>
<dbReference type="OrthoDB" id="424168at85007"/>
<proteinExistence type="predicted"/>